<dbReference type="Gene3D" id="1.20.1250.20">
    <property type="entry name" value="MFS general substrate transporter like domains"/>
    <property type="match status" value="1"/>
</dbReference>
<dbReference type="InterPro" id="IPR005828">
    <property type="entry name" value="MFS_sugar_transport-like"/>
</dbReference>
<evidence type="ECO:0000259" key="11">
    <source>
        <dbReference type="PROSITE" id="PS50850"/>
    </source>
</evidence>
<keyword evidence="4 10" id="KW-0812">Transmembrane</keyword>
<keyword evidence="13" id="KW-1185">Reference proteome</keyword>
<evidence type="ECO:0000256" key="10">
    <source>
        <dbReference type="SAM" id="Phobius"/>
    </source>
</evidence>
<feature type="domain" description="Major facilitator superfamily (MFS) profile" evidence="11">
    <location>
        <begin position="27"/>
        <end position="480"/>
    </location>
</feature>
<feature type="transmembrane region" description="Helical" evidence="10">
    <location>
        <begin position="392"/>
        <end position="415"/>
    </location>
</feature>
<dbReference type="PANTHER" id="PTHR48022:SF74">
    <property type="entry name" value="SUGAR TRANSPORTER, PUTATIVE (AFU_ORTHOLOGUE AFUA_8G02010)-RELATED"/>
    <property type="match status" value="1"/>
</dbReference>
<dbReference type="PANTHER" id="PTHR48022">
    <property type="entry name" value="PLASTIDIC GLUCOSE TRANSPORTER 4"/>
    <property type="match status" value="1"/>
</dbReference>
<feature type="transmembrane region" description="Helical" evidence="10">
    <location>
        <begin position="77"/>
        <end position="97"/>
    </location>
</feature>
<evidence type="ECO:0000256" key="7">
    <source>
        <dbReference type="ARBA" id="ARBA00049119"/>
    </source>
</evidence>
<proteinExistence type="inferred from homology"/>
<sequence>MFAGLKRSSYAARYPRWMVGKPLLYSSSALASLGDAMFGYSQGIIAAAQVQPSFIRRMYGSDVTLQQIQAGDDGIDVFTQAIVVACLNLTALLASYLSAYICDIMGRRTSIRIGGILYLVASLIQIFMPNLATLIVGRCIQGLGVGMLSMTVPIYQCEIAPGHGRGLFVAIEYLCLNAGYALSAWVGYGFFFAMPREISWRGPYIVQAALAVILIIWTFILPESPRWLIKNGFASQGLQTLADLHAGGDAEDPTAVASFSAIEGAIILEDVMGIASWGQLFTQYTRRTAVGITCQLFAQFNGINAILYFLPENLTRAGFDIGQSLLYAGACAIVYCAGTIPTMLCVDRWGRRKFLLTGSAGLVCALALIGGLQFHAESLPLGPGRIGSADGIFAGVCIYLFIFGATWGPIPWLLGAEVFPLRARAKGMALSTSVNWISNFIIAFITPPLFATLGAGYYFLLLGFTVISGIVVYFVYPETAGKTLEELGEVFGDGEVLVDIRGGEGGVGAVGDGVGRMGMLSDGSLEKKVGGGGSEELVGLGLGVVSEPGAMQAAESLGLGARHRHQREEEDANTSLSDIPLDADDVGVEAKDEVGSSEETLPLRAQGESKHVEEEETEGHRNF</sequence>
<feature type="transmembrane region" description="Helical" evidence="10">
    <location>
        <begin position="427"/>
        <end position="450"/>
    </location>
</feature>
<dbReference type="NCBIfam" id="TIGR00879">
    <property type="entry name" value="SP"/>
    <property type="match status" value="1"/>
</dbReference>
<keyword evidence="3 8" id="KW-0813">Transport</keyword>
<dbReference type="Pfam" id="PF00083">
    <property type="entry name" value="Sugar_tr"/>
    <property type="match status" value="1"/>
</dbReference>
<accession>A0A9P5YY43</accession>
<feature type="transmembrane region" description="Helical" evidence="10">
    <location>
        <begin position="456"/>
        <end position="476"/>
    </location>
</feature>
<keyword evidence="5 10" id="KW-1133">Transmembrane helix</keyword>
<protein>
    <recommendedName>
        <fullName evidence="11">Major facilitator superfamily (MFS) profile domain-containing protein</fullName>
    </recommendedName>
</protein>
<keyword evidence="6 10" id="KW-0472">Membrane</keyword>
<dbReference type="PROSITE" id="PS00217">
    <property type="entry name" value="SUGAR_TRANSPORT_2"/>
    <property type="match status" value="1"/>
</dbReference>
<dbReference type="EMBL" id="MU155255">
    <property type="protein sequence ID" value="KAF9477619.1"/>
    <property type="molecule type" value="Genomic_DNA"/>
</dbReference>
<comment type="caution">
    <text evidence="12">The sequence shown here is derived from an EMBL/GenBank/DDBJ whole genome shotgun (WGS) entry which is preliminary data.</text>
</comment>
<dbReference type="PROSITE" id="PS00216">
    <property type="entry name" value="SUGAR_TRANSPORT_1"/>
    <property type="match status" value="1"/>
</dbReference>
<reference evidence="12" key="1">
    <citation type="submission" date="2020-11" db="EMBL/GenBank/DDBJ databases">
        <authorList>
            <consortium name="DOE Joint Genome Institute"/>
            <person name="Ahrendt S."/>
            <person name="Riley R."/>
            <person name="Andreopoulos W."/>
            <person name="Labutti K."/>
            <person name="Pangilinan J."/>
            <person name="Ruiz-Duenas F.J."/>
            <person name="Barrasa J.M."/>
            <person name="Sanchez-Garcia M."/>
            <person name="Camarero S."/>
            <person name="Miyauchi S."/>
            <person name="Serrano A."/>
            <person name="Linde D."/>
            <person name="Babiker R."/>
            <person name="Drula E."/>
            <person name="Ayuso-Fernandez I."/>
            <person name="Pacheco R."/>
            <person name="Padilla G."/>
            <person name="Ferreira P."/>
            <person name="Barriuso J."/>
            <person name="Kellner H."/>
            <person name="Castanera R."/>
            <person name="Alfaro M."/>
            <person name="Ramirez L."/>
            <person name="Pisabarro A.G."/>
            <person name="Kuo A."/>
            <person name="Tritt A."/>
            <person name="Lipzen A."/>
            <person name="He G."/>
            <person name="Yan M."/>
            <person name="Ng V."/>
            <person name="Cullen D."/>
            <person name="Martin F."/>
            <person name="Rosso M.-N."/>
            <person name="Henrissat B."/>
            <person name="Hibbett D."/>
            <person name="Martinez A.T."/>
            <person name="Grigoriev I.V."/>
        </authorList>
    </citation>
    <scope>NUCLEOTIDE SEQUENCE</scope>
    <source>
        <strain evidence="12">CIRM-BRFM 674</strain>
    </source>
</reference>
<dbReference type="GO" id="GO:0005351">
    <property type="term" value="F:carbohydrate:proton symporter activity"/>
    <property type="evidence" value="ECO:0007669"/>
    <property type="project" value="TreeGrafter"/>
</dbReference>
<comment type="similarity">
    <text evidence="2 8">Belongs to the major facilitator superfamily. Sugar transporter (TC 2.A.1.1) family.</text>
</comment>
<dbReference type="Proteomes" id="UP000807469">
    <property type="component" value="Unassembled WGS sequence"/>
</dbReference>
<feature type="region of interest" description="Disordered" evidence="9">
    <location>
        <begin position="557"/>
        <end position="623"/>
    </location>
</feature>
<dbReference type="InterPro" id="IPR005829">
    <property type="entry name" value="Sugar_transporter_CS"/>
</dbReference>
<dbReference type="InterPro" id="IPR036259">
    <property type="entry name" value="MFS_trans_sf"/>
</dbReference>
<dbReference type="InterPro" id="IPR020846">
    <property type="entry name" value="MFS_dom"/>
</dbReference>
<evidence type="ECO:0000256" key="9">
    <source>
        <dbReference type="SAM" id="MobiDB-lite"/>
    </source>
</evidence>
<name>A0A9P5YY43_9AGAR</name>
<dbReference type="OrthoDB" id="648285at2759"/>
<feature type="transmembrane region" description="Helical" evidence="10">
    <location>
        <begin position="325"/>
        <end position="346"/>
    </location>
</feature>
<comment type="catalytic activity">
    <reaction evidence="7">
        <text>myo-inositol(out) + H(+)(out) = myo-inositol(in) + H(+)(in)</text>
        <dbReference type="Rhea" id="RHEA:60364"/>
        <dbReference type="ChEBI" id="CHEBI:15378"/>
        <dbReference type="ChEBI" id="CHEBI:17268"/>
    </reaction>
</comment>
<evidence type="ECO:0000256" key="2">
    <source>
        <dbReference type="ARBA" id="ARBA00010992"/>
    </source>
</evidence>
<dbReference type="PROSITE" id="PS50850">
    <property type="entry name" value="MFS"/>
    <property type="match status" value="1"/>
</dbReference>
<feature type="transmembrane region" description="Helical" evidence="10">
    <location>
        <begin position="353"/>
        <end position="372"/>
    </location>
</feature>
<organism evidence="12 13">
    <name type="scientific">Pholiota conissans</name>
    <dbReference type="NCBI Taxonomy" id="109636"/>
    <lineage>
        <taxon>Eukaryota</taxon>
        <taxon>Fungi</taxon>
        <taxon>Dikarya</taxon>
        <taxon>Basidiomycota</taxon>
        <taxon>Agaricomycotina</taxon>
        <taxon>Agaricomycetes</taxon>
        <taxon>Agaricomycetidae</taxon>
        <taxon>Agaricales</taxon>
        <taxon>Agaricineae</taxon>
        <taxon>Strophariaceae</taxon>
        <taxon>Pholiota</taxon>
    </lineage>
</organism>
<evidence type="ECO:0000256" key="8">
    <source>
        <dbReference type="RuleBase" id="RU003346"/>
    </source>
</evidence>
<dbReference type="SUPFAM" id="SSF103473">
    <property type="entry name" value="MFS general substrate transporter"/>
    <property type="match status" value="1"/>
</dbReference>
<evidence type="ECO:0000256" key="4">
    <source>
        <dbReference type="ARBA" id="ARBA00022692"/>
    </source>
</evidence>
<dbReference type="AlphaFoldDB" id="A0A9P5YY43"/>
<evidence type="ECO:0000256" key="5">
    <source>
        <dbReference type="ARBA" id="ARBA00022989"/>
    </source>
</evidence>
<evidence type="ECO:0000313" key="12">
    <source>
        <dbReference type="EMBL" id="KAF9477619.1"/>
    </source>
</evidence>
<evidence type="ECO:0000256" key="1">
    <source>
        <dbReference type="ARBA" id="ARBA00004141"/>
    </source>
</evidence>
<dbReference type="InterPro" id="IPR003663">
    <property type="entry name" value="Sugar/inositol_transpt"/>
</dbReference>
<dbReference type="FunFam" id="1.20.1250.20:FF:000134">
    <property type="entry name" value="MFS sugar transporter protein"/>
    <property type="match status" value="1"/>
</dbReference>
<evidence type="ECO:0000313" key="13">
    <source>
        <dbReference type="Proteomes" id="UP000807469"/>
    </source>
</evidence>
<feature type="transmembrane region" description="Helical" evidence="10">
    <location>
        <begin position="289"/>
        <end position="310"/>
    </location>
</feature>
<dbReference type="GO" id="GO:0016020">
    <property type="term" value="C:membrane"/>
    <property type="evidence" value="ECO:0007669"/>
    <property type="project" value="UniProtKB-SubCell"/>
</dbReference>
<feature type="transmembrane region" description="Helical" evidence="10">
    <location>
        <begin position="167"/>
        <end position="192"/>
    </location>
</feature>
<feature type="transmembrane region" description="Helical" evidence="10">
    <location>
        <begin position="109"/>
        <end position="128"/>
    </location>
</feature>
<comment type="subcellular location">
    <subcellularLocation>
        <location evidence="1">Membrane</location>
        <topology evidence="1">Multi-pass membrane protein</topology>
    </subcellularLocation>
</comment>
<feature type="transmembrane region" description="Helical" evidence="10">
    <location>
        <begin position="204"/>
        <end position="221"/>
    </location>
</feature>
<gene>
    <name evidence="12" type="ORF">BDN70DRAFT_810383</name>
</gene>
<evidence type="ECO:0000256" key="3">
    <source>
        <dbReference type="ARBA" id="ARBA00022448"/>
    </source>
</evidence>
<feature type="compositionally biased region" description="Basic and acidic residues" evidence="9">
    <location>
        <begin position="607"/>
        <end position="623"/>
    </location>
</feature>
<evidence type="ECO:0000256" key="6">
    <source>
        <dbReference type="ARBA" id="ARBA00023136"/>
    </source>
</evidence>
<dbReference type="InterPro" id="IPR050360">
    <property type="entry name" value="MFS_Sugar_Transporters"/>
</dbReference>
<dbReference type="PRINTS" id="PR00171">
    <property type="entry name" value="SUGRTRNSPORT"/>
</dbReference>